<dbReference type="EMBL" id="BART01001223">
    <property type="protein sequence ID" value="GAG64780.1"/>
    <property type="molecule type" value="Genomic_DNA"/>
</dbReference>
<dbReference type="AlphaFoldDB" id="X0Z5Y8"/>
<organism evidence="2">
    <name type="scientific">marine sediment metagenome</name>
    <dbReference type="NCBI Taxonomy" id="412755"/>
    <lineage>
        <taxon>unclassified sequences</taxon>
        <taxon>metagenomes</taxon>
        <taxon>ecological metagenomes</taxon>
    </lineage>
</organism>
<keyword evidence="1" id="KW-0812">Transmembrane</keyword>
<keyword evidence="1" id="KW-1133">Transmembrane helix</keyword>
<dbReference type="PROSITE" id="PS51257">
    <property type="entry name" value="PROKAR_LIPOPROTEIN"/>
    <property type="match status" value="1"/>
</dbReference>
<protein>
    <submittedName>
        <fullName evidence="2">Uncharacterized protein</fullName>
    </submittedName>
</protein>
<comment type="caution">
    <text evidence="2">The sequence shown here is derived from an EMBL/GenBank/DDBJ whole genome shotgun (WGS) entry which is preliminary data.</text>
</comment>
<evidence type="ECO:0000256" key="1">
    <source>
        <dbReference type="SAM" id="Phobius"/>
    </source>
</evidence>
<gene>
    <name evidence="2" type="ORF">S01H4_04530</name>
</gene>
<sequence length="124" mass="13336">MKRLLSLALLLSFAAVTLVGVSCATEDAAEDIIGGMAAAGFVGIWICIAVIGGLIGLFFFVIWIIALVDCAKRKPDEFPAGTGGENAKTIWLVILIATFFVTPLYGVAAIVYYFMVMKKMPREK</sequence>
<feature type="transmembrane region" description="Helical" evidence="1">
    <location>
        <begin position="40"/>
        <end position="68"/>
    </location>
</feature>
<feature type="transmembrane region" description="Helical" evidence="1">
    <location>
        <begin position="89"/>
        <end position="115"/>
    </location>
</feature>
<accession>X0Z5Y8</accession>
<keyword evidence="1" id="KW-0472">Membrane</keyword>
<name>X0Z5Y8_9ZZZZ</name>
<proteinExistence type="predicted"/>
<evidence type="ECO:0000313" key="2">
    <source>
        <dbReference type="EMBL" id="GAG64780.1"/>
    </source>
</evidence>
<reference evidence="2" key="1">
    <citation type="journal article" date="2014" name="Front. Microbiol.">
        <title>High frequency of phylogenetically diverse reductive dehalogenase-homologous genes in deep subseafloor sedimentary metagenomes.</title>
        <authorList>
            <person name="Kawai M."/>
            <person name="Futagami T."/>
            <person name="Toyoda A."/>
            <person name="Takaki Y."/>
            <person name="Nishi S."/>
            <person name="Hori S."/>
            <person name="Arai W."/>
            <person name="Tsubouchi T."/>
            <person name="Morono Y."/>
            <person name="Uchiyama I."/>
            <person name="Ito T."/>
            <person name="Fujiyama A."/>
            <person name="Inagaki F."/>
            <person name="Takami H."/>
        </authorList>
    </citation>
    <scope>NUCLEOTIDE SEQUENCE</scope>
    <source>
        <strain evidence="2">Expedition CK06-06</strain>
    </source>
</reference>